<dbReference type="AlphaFoldDB" id="A0A7R7I0L6"/>
<keyword evidence="4" id="KW-1185">Reference proteome</keyword>
<feature type="compositionally biased region" description="Gly residues" evidence="1">
    <location>
        <begin position="433"/>
        <end position="451"/>
    </location>
</feature>
<evidence type="ECO:0000259" key="2">
    <source>
        <dbReference type="PROSITE" id="PS50125"/>
    </source>
</evidence>
<feature type="region of interest" description="Disordered" evidence="1">
    <location>
        <begin position="488"/>
        <end position="621"/>
    </location>
</feature>
<evidence type="ECO:0000313" key="4">
    <source>
        <dbReference type="Proteomes" id="UP000611640"/>
    </source>
</evidence>
<dbReference type="GO" id="GO:0004016">
    <property type="term" value="F:adenylate cyclase activity"/>
    <property type="evidence" value="ECO:0007669"/>
    <property type="project" value="UniProtKB-ARBA"/>
</dbReference>
<organism evidence="3 4">
    <name type="scientific">Actinocatenispora thailandica</name>
    <dbReference type="NCBI Taxonomy" id="227318"/>
    <lineage>
        <taxon>Bacteria</taxon>
        <taxon>Bacillati</taxon>
        <taxon>Actinomycetota</taxon>
        <taxon>Actinomycetes</taxon>
        <taxon>Micromonosporales</taxon>
        <taxon>Micromonosporaceae</taxon>
        <taxon>Actinocatenispora</taxon>
    </lineage>
</organism>
<dbReference type="GO" id="GO:0009190">
    <property type="term" value="P:cyclic nucleotide biosynthetic process"/>
    <property type="evidence" value="ECO:0007669"/>
    <property type="project" value="InterPro"/>
</dbReference>
<proteinExistence type="predicted"/>
<dbReference type="InterPro" id="IPR029787">
    <property type="entry name" value="Nucleotide_cyclase"/>
</dbReference>
<evidence type="ECO:0000313" key="3">
    <source>
        <dbReference type="EMBL" id="BCJ38168.1"/>
    </source>
</evidence>
<dbReference type="GO" id="GO:0035556">
    <property type="term" value="P:intracellular signal transduction"/>
    <property type="evidence" value="ECO:0007669"/>
    <property type="project" value="InterPro"/>
</dbReference>
<sequence>MPVSRVPVAVPAIVAPRAPYLRGGSDDGAGHRAAPDQHGHCRAAEKTMRHDSLPSGLVTFLFTDIEGSTRLAHALGPGYRAVLGEHRLLLRRCLGEFGGAELLTEGDSFFAAFADAADAVRACIRAQRALAAHPWPAPDLRPRVRMGLHTGYAVAANGEYASLEVHRAARVAAAAAGDQVLCTAATAARAGDVALTDLGLHRLRGFDDRTRLYQIVAPGLARDFPRPKTVDGRCHNLPEPLTRFVGRARDRAELAGHLRRHRLVTIWGPGGVGKTRLAVEVARDLLRPVQPVPPRGDADPAADRLADGAWLVDLAELADGTRRGGDRSVAGLLAAALGLRPGPGQRAVDVLVEHLQPRRCLLLLDTCEVARGAVRALVTRLIASCPTLRVLATGRTPLGVPGETVWHLDPLGRVEATELLADRLGAARDGGDGRAGIAGDGRAGPPGDGRSGGLARLAGRLAGLPAALELAVPRLRALPAAVITDLLSGPDVDPDAVLNAPGPFDPDRPRDPGPDGGSSAPAPFDPDRSRDLDSNAPGPFDPGWPRDLGQAGAGWSVGFEPAVGERPAGPGAALAERAAGSRPAVPERAGAPDWPLDAGWSAGGEPPAHRQPAEQHGVAPARQASLDANLAWSYRLLSPPAARLLRWLAAWPGAVDLAAVEWLTADWLDRSTACIAIADLVDAALVEVDLGATSATYRLLDPVRWPARRLAVAHGEAGRARARYQLWQRQVAWVPTLQPLGEPVAG</sequence>
<dbReference type="InterPro" id="IPR027417">
    <property type="entry name" value="P-loop_NTPase"/>
</dbReference>
<dbReference type="CDD" id="cd07302">
    <property type="entry name" value="CHD"/>
    <property type="match status" value="1"/>
</dbReference>
<dbReference type="Pfam" id="PF13191">
    <property type="entry name" value="AAA_16"/>
    <property type="match status" value="1"/>
</dbReference>
<name>A0A7R7I0L6_9ACTN</name>
<dbReference type="Gene3D" id="3.30.70.1230">
    <property type="entry name" value="Nucleotide cyclase"/>
    <property type="match status" value="1"/>
</dbReference>
<dbReference type="PANTHER" id="PTHR47691:SF3">
    <property type="entry name" value="HTH-TYPE TRANSCRIPTIONAL REGULATOR RV0890C-RELATED"/>
    <property type="match status" value="1"/>
</dbReference>
<dbReference type="PRINTS" id="PR00364">
    <property type="entry name" value="DISEASERSIST"/>
</dbReference>
<dbReference type="Proteomes" id="UP000611640">
    <property type="component" value="Chromosome"/>
</dbReference>
<dbReference type="Gene3D" id="3.40.50.300">
    <property type="entry name" value="P-loop containing nucleotide triphosphate hydrolases"/>
    <property type="match status" value="1"/>
</dbReference>
<dbReference type="InterPro" id="IPR001054">
    <property type="entry name" value="A/G_cyclase"/>
</dbReference>
<dbReference type="SUPFAM" id="SSF55073">
    <property type="entry name" value="Nucleotide cyclase"/>
    <property type="match status" value="1"/>
</dbReference>
<dbReference type="SUPFAM" id="SSF52540">
    <property type="entry name" value="P-loop containing nucleoside triphosphate hydrolases"/>
    <property type="match status" value="1"/>
</dbReference>
<feature type="region of interest" description="Disordered" evidence="1">
    <location>
        <begin position="430"/>
        <end position="451"/>
    </location>
</feature>
<dbReference type="KEGG" id="atl:Athai_56710"/>
<dbReference type="SMART" id="SM00044">
    <property type="entry name" value="CYCc"/>
    <property type="match status" value="1"/>
</dbReference>
<dbReference type="PANTHER" id="PTHR47691">
    <property type="entry name" value="REGULATOR-RELATED"/>
    <property type="match status" value="1"/>
</dbReference>
<dbReference type="PROSITE" id="PS50125">
    <property type="entry name" value="GUANYLATE_CYCLASE_2"/>
    <property type="match status" value="1"/>
</dbReference>
<protein>
    <recommendedName>
        <fullName evidence="2">Guanylate cyclase domain-containing protein</fullName>
    </recommendedName>
</protein>
<accession>A0A7R7I0L6</accession>
<dbReference type="InterPro" id="IPR041664">
    <property type="entry name" value="AAA_16"/>
</dbReference>
<feature type="compositionally biased region" description="Low complexity" evidence="1">
    <location>
        <begin position="566"/>
        <end position="584"/>
    </location>
</feature>
<dbReference type="EMBL" id="AP023355">
    <property type="protein sequence ID" value="BCJ38168.1"/>
    <property type="molecule type" value="Genomic_DNA"/>
</dbReference>
<reference evidence="3 4" key="1">
    <citation type="submission" date="2020-08" db="EMBL/GenBank/DDBJ databases">
        <title>Whole genome shotgun sequence of Actinocatenispora thailandica NBRC 105041.</title>
        <authorList>
            <person name="Komaki H."/>
            <person name="Tamura T."/>
        </authorList>
    </citation>
    <scope>NUCLEOTIDE SEQUENCE [LARGE SCALE GENOMIC DNA]</scope>
    <source>
        <strain evidence="3 4">NBRC 105041</strain>
    </source>
</reference>
<feature type="domain" description="Guanylate cyclase" evidence="2">
    <location>
        <begin position="59"/>
        <end position="172"/>
    </location>
</feature>
<evidence type="ECO:0000256" key="1">
    <source>
        <dbReference type="SAM" id="MobiDB-lite"/>
    </source>
</evidence>
<gene>
    <name evidence="3" type="ORF">Athai_56710</name>
</gene>